<dbReference type="InterPro" id="IPR051410">
    <property type="entry name" value="Ferric/Cupric_Reductase"/>
</dbReference>
<evidence type="ECO:0000256" key="10">
    <source>
        <dbReference type="SAM" id="Phobius"/>
    </source>
</evidence>
<dbReference type="Pfam" id="PF01794">
    <property type="entry name" value="Ferric_reduct"/>
    <property type="match status" value="1"/>
</dbReference>
<evidence type="ECO:0000313" key="14">
    <source>
        <dbReference type="EMBL" id="OOQ83502.1"/>
    </source>
</evidence>
<evidence type="ECO:0000259" key="12">
    <source>
        <dbReference type="Pfam" id="PF08022"/>
    </source>
</evidence>
<keyword evidence="6" id="KW-0560">Oxidoreductase</keyword>
<dbReference type="GO" id="GO:0006826">
    <property type="term" value="P:iron ion transport"/>
    <property type="evidence" value="ECO:0007669"/>
    <property type="project" value="TreeGrafter"/>
</dbReference>
<keyword evidence="2" id="KW-0813">Transport</keyword>
<evidence type="ECO:0000256" key="4">
    <source>
        <dbReference type="ARBA" id="ARBA00022982"/>
    </source>
</evidence>
<evidence type="ECO:0000256" key="8">
    <source>
        <dbReference type="ARBA" id="ARBA00023136"/>
    </source>
</evidence>
<dbReference type="GO" id="GO:0015677">
    <property type="term" value="P:copper ion import"/>
    <property type="evidence" value="ECO:0007669"/>
    <property type="project" value="TreeGrafter"/>
</dbReference>
<feature type="transmembrane region" description="Helical" evidence="10">
    <location>
        <begin position="275"/>
        <end position="298"/>
    </location>
</feature>
<dbReference type="InterPro" id="IPR013121">
    <property type="entry name" value="Fe_red_NAD-bd_6"/>
</dbReference>
<dbReference type="Proteomes" id="UP000190744">
    <property type="component" value="Unassembled WGS sequence"/>
</dbReference>
<feature type="transmembrane region" description="Helical" evidence="10">
    <location>
        <begin position="399"/>
        <end position="421"/>
    </location>
</feature>
<keyword evidence="3 10" id="KW-0812">Transmembrane</keyword>
<dbReference type="AlphaFoldDB" id="A0A1S9RD95"/>
<dbReference type="PANTHER" id="PTHR32361:SF3">
    <property type="entry name" value="REDUCTASE, PUTATIVE (AFU_ORTHOLOGUE AFUA_6G13750)-RELATED"/>
    <property type="match status" value="1"/>
</dbReference>
<comment type="subcellular location">
    <subcellularLocation>
        <location evidence="1">Membrane</location>
        <topology evidence="1">Multi-pass membrane protein</topology>
    </subcellularLocation>
</comment>
<comment type="caution">
    <text evidence="14">The sequence shown here is derived from an EMBL/GenBank/DDBJ whole genome shotgun (WGS) entry which is preliminary data.</text>
</comment>
<dbReference type="GO" id="GO:0006879">
    <property type="term" value="P:intracellular iron ion homeostasis"/>
    <property type="evidence" value="ECO:0007669"/>
    <property type="project" value="TreeGrafter"/>
</dbReference>
<dbReference type="InterPro" id="IPR039261">
    <property type="entry name" value="FNR_nucleotide-bd"/>
</dbReference>
<dbReference type="SFLD" id="SFLDG01168">
    <property type="entry name" value="Ferric_reductase_subgroup_(FRE"/>
    <property type="match status" value="1"/>
</dbReference>
<dbReference type="Pfam" id="PF08030">
    <property type="entry name" value="NAD_binding_6"/>
    <property type="match status" value="1"/>
</dbReference>
<feature type="region of interest" description="Disordered" evidence="9">
    <location>
        <begin position="1"/>
        <end position="22"/>
    </location>
</feature>
<keyword evidence="5 10" id="KW-1133">Transmembrane helix</keyword>
<dbReference type="SUPFAM" id="SSF52343">
    <property type="entry name" value="Ferredoxin reductase-like, C-terminal NADP-linked domain"/>
    <property type="match status" value="1"/>
</dbReference>
<feature type="transmembrane region" description="Helical" evidence="10">
    <location>
        <begin position="360"/>
        <end position="379"/>
    </location>
</feature>
<feature type="domain" description="Ferric oxidoreductase" evidence="11">
    <location>
        <begin position="323"/>
        <end position="445"/>
    </location>
</feature>
<dbReference type="PANTHER" id="PTHR32361">
    <property type="entry name" value="FERRIC/CUPRIC REDUCTASE TRANSMEMBRANE COMPONENT"/>
    <property type="match status" value="1"/>
</dbReference>
<accession>A0A1S9RD95</accession>
<evidence type="ECO:0000313" key="15">
    <source>
        <dbReference type="Proteomes" id="UP000190744"/>
    </source>
</evidence>
<feature type="domain" description="FAD-binding 8" evidence="12">
    <location>
        <begin position="505"/>
        <end position="577"/>
    </location>
</feature>
<dbReference type="InterPro" id="IPR013112">
    <property type="entry name" value="FAD-bd_8"/>
</dbReference>
<gene>
    <name evidence="14" type="ORF">PEBR_34376</name>
</gene>
<evidence type="ECO:0000256" key="3">
    <source>
        <dbReference type="ARBA" id="ARBA00022692"/>
    </source>
</evidence>
<evidence type="ECO:0000256" key="9">
    <source>
        <dbReference type="SAM" id="MobiDB-lite"/>
    </source>
</evidence>
<organism evidence="14 15">
    <name type="scientific">Penicillium brasilianum</name>
    <dbReference type="NCBI Taxonomy" id="104259"/>
    <lineage>
        <taxon>Eukaryota</taxon>
        <taxon>Fungi</taxon>
        <taxon>Dikarya</taxon>
        <taxon>Ascomycota</taxon>
        <taxon>Pezizomycotina</taxon>
        <taxon>Eurotiomycetes</taxon>
        <taxon>Eurotiomycetidae</taxon>
        <taxon>Eurotiales</taxon>
        <taxon>Aspergillaceae</taxon>
        <taxon>Penicillium</taxon>
    </lineage>
</organism>
<dbReference type="CDD" id="cd06186">
    <property type="entry name" value="NOX_Duox_like_FAD_NADP"/>
    <property type="match status" value="1"/>
</dbReference>
<dbReference type="Pfam" id="PF08022">
    <property type="entry name" value="FAD_binding_8"/>
    <property type="match status" value="1"/>
</dbReference>
<dbReference type="GO" id="GO:0005886">
    <property type="term" value="C:plasma membrane"/>
    <property type="evidence" value="ECO:0007669"/>
    <property type="project" value="TreeGrafter"/>
</dbReference>
<feature type="transmembrane region" description="Helical" evidence="10">
    <location>
        <begin position="433"/>
        <end position="449"/>
    </location>
</feature>
<protein>
    <submittedName>
        <fullName evidence="14">Ferric reductase transmembrane component 2</fullName>
    </submittedName>
</protein>
<reference evidence="15" key="1">
    <citation type="submission" date="2015-09" db="EMBL/GenBank/DDBJ databases">
        <authorList>
            <person name="Fill T.P."/>
            <person name="Baretta J.F."/>
            <person name="de Almeida L.G."/>
            <person name="Rocha M."/>
            <person name="de Souza D.H."/>
            <person name="Malavazi I."/>
            <person name="Cerdeira L.T."/>
            <person name="Hong H."/>
            <person name="Samborskyy M."/>
            <person name="de Vasconcelos A.T."/>
            <person name="Leadlay P."/>
            <person name="Rodrigues-Filho E."/>
        </authorList>
    </citation>
    <scope>NUCLEOTIDE SEQUENCE [LARGE SCALE GENOMIC DNA]</scope>
    <source>
        <strain evidence="15">LaBioMMi 136</strain>
    </source>
</reference>
<dbReference type="EMBL" id="LJBN01000195">
    <property type="protein sequence ID" value="OOQ83502.1"/>
    <property type="molecule type" value="Genomic_DNA"/>
</dbReference>
<keyword evidence="4" id="KW-0249">Electron transport</keyword>
<evidence type="ECO:0000256" key="1">
    <source>
        <dbReference type="ARBA" id="ARBA00004141"/>
    </source>
</evidence>
<dbReference type="Gene3D" id="3.40.50.80">
    <property type="entry name" value="Nucleotide-binding domain of ferredoxin-NADP reductase (FNR) module"/>
    <property type="match status" value="1"/>
</dbReference>
<evidence type="ECO:0000256" key="2">
    <source>
        <dbReference type="ARBA" id="ARBA00022448"/>
    </source>
</evidence>
<evidence type="ECO:0000256" key="7">
    <source>
        <dbReference type="ARBA" id="ARBA00023065"/>
    </source>
</evidence>
<dbReference type="GO" id="GO:0000293">
    <property type="term" value="F:ferric-chelate reductase activity"/>
    <property type="evidence" value="ECO:0007669"/>
    <property type="project" value="UniProtKB-ARBA"/>
</dbReference>
<keyword evidence="8 10" id="KW-0472">Membrane</keyword>
<evidence type="ECO:0000256" key="6">
    <source>
        <dbReference type="ARBA" id="ARBA00023002"/>
    </source>
</evidence>
<keyword evidence="7" id="KW-0406">Ion transport</keyword>
<sequence length="794" mass="88356">MYNSSNKLLQRRHSKPETKTHRLGPGHAIVLLGSEHRGLALELAGQERVVFLAKSTKRLDKDDEKNNADAGRGEHAVVFDLPSRGEKTGVYCIPVEQHLRRDSLAGPFGPSDPALALTEILHSVLSLLELMSILFIMIRRCLGPRAGSMSFSRLGARAHIQNLTAAKTLEAHWGYADRAVPCTNDAGSCAYLDVVYSAHDRGMLYTGIFWSTLGGILFLWAIWKYFTEPTISPTLTVPRLGGFRKLRISLAAFSRSYLLPDALCSIFGRTTRLQVLTLAALAGYLLVFSFVGIGYNTWITPVSGMDGVYNTRSSIGPWSDRIGVLAYALTPLSVMLSSRESFLSLITGLPYQTFNFLHRWLGYIIFVQSSLHTIGWCIVELRLYQPQPSVGIEWVTQTYIVWGIVAMILLLLIFILSTPWGIRLTGYETFRKLHYVLAMVYIGACWGHWEQLKCFLLPSLIFWFIDRGARFIRTGLLHYHPGEASGILGFKSIEAAITLFAEEEHGDVIRLDLENVQETWNVGQHYYLCFPDCSIWQSHPFTPLNAPEVVKGVVKHSYILRAKRGETKKIADLASKGTLATPVILTGAYGACISKELAPNTNIICVAGGTGITYVLPVLLSLAQQQSYSSDRKIDLVWAIRHTSNVQWIRQELDILRKARKAMNLKIRIFATRDTVSQSTSRESIVPAKNNDEKSMHASEQCSSAADLCDCELDVPVKLGGGSADSRRHPDLQKLITDFVDNTVTGPTTIFASGPGSMLSDLRDIVATCNSASKVWSGQERFDVSLVYDDRLEW</sequence>
<dbReference type="SFLD" id="SFLDS00052">
    <property type="entry name" value="Ferric_Reductase_Domain"/>
    <property type="match status" value="1"/>
</dbReference>
<evidence type="ECO:0000259" key="11">
    <source>
        <dbReference type="Pfam" id="PF01794"/>
    </source>
</evidence>
<feature type="domain" description="Ferric reductase NAD binding" evidence="13">
    <location>
        <begin position="601"/>
        <end position="766"/>
    </location>
</feature>
<dbReference type="InterPro" id="IPR013130">
    <property type="entry name" value="Fe3_Rdtase_TM_dom"/>
</dbReference>
<evidence type="ECO:0000259" key="13">
    <source>
        <dbReference type="Pfam" id="PF08030"/>
    </source>
</evidence>
<feature type="transmembrane region" description="Helical" evidence="10">
    <location>
        <begin position="204"/>
        <end position="226"/>
    </location>
</feature>
<proteinExistence type="predicted"/>
<name>A0A1S9RD95_PENBI</name>
<evidence type="ECO:0000256" key="5">
    <source>
        <dbReference type="ARBA" id="ARBA00022989"/>
    </source>
</evidence>